<dbReference type="PROSITE" id="PS50937">
    <property type="entry name" value="HTH_MERR_2"/>
    <property type="match status" value="1"/>
</dbReference>
<keyword evidence="2" id="KW-0238">DNA-binding</keyword>
<protein>
    <submittedName>
        <fullName evidence="5">Transcriptional regulator, MerR family</fullName>
    </submittedName>
</protein>
<dbReference type="Pfam" id="PF13411">
    <property type="entry name" value="MerR_1"/>
    <property type="match status" value="1"/>
</dbReference>
<dbReference type="PANTHER" id="PTHR30204">
    <property type="entry name" value="REDOX-CYCLING DRUG-SENSING TRANSCRIPTIONAL ACTIVATOR SOXR"/>
    <property type="match status" value="1"/>
</dbReference>
<dbReference type="PANTHER" id="PTHR30204:SF94">
    <property type="entry name" value="HEAVY METAL-DEPENDENT TRANSCRIPTIONAL REGULATOR HI_0293-RELATED"/>
    <property type="match status" value="1"/>
</dbReference>
<evidence type="ECO:0000256" key="2">
    <source>
        <dbReference type="ARBA" id="ARBA00023125"/>
    </source>
</evidence>
<gene>
    <name evidence="5" type="ordered locus">Sterm_3186</name>
</gene>
<keyword evidence="1" id="KW-0805">Transcription regulation</keyword>
<dbReference type="InterPro" id="IPR011256">
    <property type="entry name" value="Reg_factor_effector_dom_sf"/>
</dbReference>
<dbReference type="RefSeq" id="WP_012862609.1">
    <property type="nucleotide sequence ID" value="NC_013517.1"/>
</dbReference>
<dbReference type="eggNOG" id="COG0789">
    <property type="taxonomic scope" value="Bacteria"/>
</dbReference>
<dbReference type="eggNOG" id="COG3449">
    <property type="taxonomic scope" value="Bacteria"/>
</dbReference>
<dbReference type="InterPro" id="IPR029441">
    <property type="entry name" value="Cass2"/>
</dbReference>
<dbReference type="GO" id="GO:0003677">
    <property type="term" value="F:DNA binding"/>
    <property type="evidence" value="ECO:0007669"/>
    <property type="project" value="UniProtKB-KW"/>
</dbReference>
<evidence type="ECO:0000256" key="1">
    <source>
        <dbReference type="ARBA" id="ARBA00023015"/>
    </source>
</evidence>
<evidence type="ECO:0000313" key="6">
    <source>
        <dbReference type="Proteomes" id="UP000000845"/>
    </source>
</evidence>
<sequence length="327" mass="38516">MNLKTIGEVSKNLGISTRMLRYYEKEGLIWSRKKENYAYRVYDEETISRLYLIIFLRKLRFSLKDIAILLSSSDIQNITGIFSKNIDEINNEINALSTIRIILKNFIAKLKKNSDSELNLFLLNNEIADKIGIFLSPKRNELKEEKFMDELNNAGKEFSKLKNVRIIYLPPFTAAASHYIGENPEENAEKPLRDFIKKKRLFDTKPDSRVFGFNHPSPSHENAYYGYEFWVTIPDDMEVERPLTKKKFDGGLYAVHTINMGDFHEWEWLMKWVQESPHYLENYRDEADECMGGLLEEALNFVYHVSNDIEKVKAEHQLDLYYPIKRK</sequence>
<dbReference type="InterPro" id="IPR009061">
    <property type="entry name" value="DNA-bd_dom_put_sf"/>
</dbReference>
<dbReference type="STRING" id="526218.Sterm_3186"/>
<reference evidence="6" key="1">
    <citation type="submission" date="2009-09" db="EMBL/GenBank/DDBJ databases">
        <title>The complete chromosome of Sebaldella termitidis ATCC 33386.</title>
        <authorList>
            <consortium name="US DOE Joint Genome Institute (JGI-PGF)"/>
            <person name="Lucas S."/>
            <person name="Copeland A."/>
            <person name="Lapidus A."/>
            <person name="Glavina del Rio T."/>
            <person name="Dalin E."/>
            <person name="Tice H."/>
            <person name="Bruce D."/>
            <person name="Goodwin L."/>
            <person name="Pitluck S."/>
            <person name="Kyrpides N."/>
            <person name="Mavromatis K."/>
            <person name="Ivanova N."/>
            <person name="Mikhailova N."/>
            <person name="Sims D."/>
            <person name="Meincke L."/>
            <person name="Brettin T."/>
            <person name="Detter J.C."/>
            <person name="Han C."/>
            <person name="Larimer F."/>
            <person name="Land M."/>
            <person name="Hauser L."/>
            <person name="Markowitz V."/>
            <person name="Cheng J.F."/>
            <person name="Hugenholtz P."/>
            <person name="Woyke T."/>
            <person name="Wu D."/>
            <person name="Eisen J.A."/>
        </authorList>
    </citation>
    <scope>NUCLEOTIDE SEQUENCE [LARGE SCALE GENOMIC DNA]</scope>
    <source>
        <strain evidence="6">ATCC 33386 / NCTC 11300</strain>
    </source>
</reference>
<dbReference type="PROSITE" id="PS00552">
    <property type="entry name" value="HTH_MERR_1"/>
    <property type="match status" value="1"/>
</dbReference>
<dbReference type="Gene3D" id="1.10.1660.10">
    <property type="match status" value="1"/>
</dbReference>
<accession>D1APJ3</accession>
<dbReference type="AlphaFoldDB" id="D1APJ3"/>
<dbReference type="InterPro" id="IPR047057">
    <property type="entry name" value="MerR_fam"/>
</dbReference>
<dbReference type="Gene3D" id="3.20.80.10">
    <property type="entry name" value="Regulatory factor, effector binding domain"/>
    <property type="match status" value="1"/>
</dbReference>
<dbReference type="SUPFAM" id="SSF46955">
    <property type="entry name" value="Putative DNA-binding domain"/>
    <property type="match status" value="1"/>
</dbReference>
<dbReference type="PRINTS" id="PR00040">
    <property type="entry name" value="HTHMERR"/>
</dbReference>
<dbReference type="SMART" id="SM00422">
    <property type="entry name" value="HTH_MERR"/>
    <property type="match status" value="1"/>
</dbReference>
<dbReference type="InterPro" id="IPR000551">
    <property type="entry name" value="MerR-type_HTH_dom"/>
</dbReference>
<dbReference type="CDD" id="cd00592">
    <property type="entry name" value="HTH_MerR-like"/>
    <property type="match status" value="1"/>
</dbReference>
<dbReference type="GO" id="GO:0003700">
    <property type="term" value="F:DNA-binding transcription factor activity"/>
    <property type="evidence" value="ECO:0007669"/>
    <property type="project" value="InterPro"/>
</dbReference>
<evidence type="ECO:0000259" key="4">
    <source>
        <dbReference type="PROSITE" id="PS50937"/>
    </source>
</evidence>
<dbReference type="SUPFAM" id="SSF55136">
    <property type="entry name" value="Probable bacterial effector-binding domain"/>
    <property type="match status" value="1"/>
</dbReference>
<organism evidence="5 6">
    <name type="scientific">Sebaldella termitidis (strain ATCC 33386 / NCTC 11300)</name>
    <dbReference type="NCBI Taxonomy" id="526218"/>
    <lineage>
        <taxon>Bacteria</taxon>
        <taxon>Fusobacteriati</taxon>
        <taxon>Fusobacteriota</taxon>
        <taxon>Fusobacteriia</taxon>
        <taxon>Fusobacteriales</taxon>
        <taxon>Leptotrichiaceae</taxon>
        <taxon>Sebaldella</taxon>
    </lineage>
</organism>
<dbReference type="Proteomes" id="UP000000845">
    <property type="component" value="Chromosome"/>
</dbReference>
<keyword evidence="3" id="KW-0804">Transcription</keyword>
<dbReference type="KEGG" id="str:Sterm_3186"/>
<proteinExistence type="predicted"/>
<dbReference type="EMBL" id="CP001739">
    <property type="protein sequence ID" value="ACZ10027.1"/>
    <property type="molecule type" value="Genomic_DNA"/>
</dbReference>
<feature type="domain" description="HTH merR-type" evidence="4">
    <location>
        <begin position="5"/>
        <end position="72"/>
    </location>
</feature>
<reference evidence="5 6" key="2">
    <citation type="journal article" date="2010" name="Stand. Genomic Sci.">
        <title>Complete genome sequence of Sebaldella termitidis type strain (NCTC 11300).</title>
        <authorList>
            <person name="Harmon-Smith M."/>
            <person name="Celia L."/>
            <person name="Chertkov O."/>
            <person name="Lapidus A."/>
            <person name="Copeland A."/>
            <person name="Glavina Del Rio T."/>
            <person name="Nolan M."/>
            <person name="Lucas S."/>
            <person name="Tice H."/>
            <person name="Cheng J.F."/>
            <person name="Han C."/>
            <person name="Detter J.C."/>
            <person name="Bruce D."/>
            <person name="Goodwin L."/>
            <person name="Pitluck S."/>
            <person name="Pati A."/>
            <person name="Liolios K."/>
            <person name="Ivanova N."/>
            <person name="Mavromatis K."/>
            <person name="Mikhailova N."/>
            <person name="Chen A."/>
            <person name="Palaniappan K."/>
            <person name="Land M."/>
            <person name="Hauser L."/>
            <person name="Chang Y.J."/>
            <person name="Jeffries C.D."/>
            <person name="Brettin T."/>
            <person name="Goker M."/>
            <person name="Beck B."/>
            <person name="Bristow J."/>
            <person name="Eisen J.A."/>
            <person name="Markowitz V."/>
            <person name="Hugenholtz P."/>
            <person name="Kyrpides N.C."/>
            <person name="Klenk H.P."/>
            <person name="Chen F."/>
        </authorList>
    </citation>
    <scope>NUCLEOTIDE SEQUENCE [LARGE SCALE GENOMIC DNA]</scope>
    <source>
        <strain evidence="6">ATCC 33386 / NCTC 11300</strain>
    </source>
</reference>
<name>D1APJ3_SEBTE</name>
<dbReference type="Pfam" id="PF14526">
    <property type="entry name" value="Cass2"/>
    <property type="match status" value="1"/>
</dbReference>
<dbReference type="HOGENOM" id="CLU_074317_0_0_0"/>
<keyword evidence="6" id="KW-1185">Reference proteome</keyword>
<evidence type="ECO:0000313" key="5">
    <source>
        <dbReference type="EMBL" id="ACZ10027.1"/>
    </source>
</evidence>
<evidence type="ECO:0000256" key="3">
    <source>
        <dbReference type="ARBA" id="ARBA00023163"/>
    </source>
</evidence>